<protein>
    <submittedName>
        <fullName evidence="2">GAF domain-containing protein</fullName>
    </submittedName>
</protein>
<sequence length="163" mass="17377">MSSEISTDDVRPPADRDRRPDEFTSLAVVERLIAAVMPSLLFTVLRLDDDGTLSRIHSSRPEDYPVGGRKSTAADLTPQWHELCVQHQLPYVGNTAADVQRAFSDHALIERLGCGAFVNAPVVDDGSTIATLCILAGPGSFGDDDVAAAQLIARGSAYAVLTA</sequence>
<evidence type="ECO:0000259" key="1">
    <source>
        <dbReference type="Pfam" id="PF01590"/>
    </source>
</evidence>
<dbReference type="Gene3D" id="3.30.450.40">
    <property type="match status" value="1"/>
</dbReference>
<dbReference type="EMBL" id="CP159218">
    <property type="protein sequence ID" value="XCG64816.1"/>
    <property type="molecule type" value="Genomic_DNA"/>
</dbReference>
<name>A0AAU8DS46_9ACTN</name>
<organism evidence="2">
    <name type="scientific">Nakamurella sp. A5-74</name>
    <dbReference type="NCBI Taxonomy" id="3158264"/>
    <lineage>
        <taxon>Bacteria</taxon>
        <taxon>Bacillati</taxon>
        <taxon>Actinomycetota</taxon>
        <taxon>Actinomycetes</taxon>
        <taxon>Nakamurellales</taxon>
        <taxon>Nakamurellaceae</taxon>
        <taxon>Nakamurella</taxon>
    </lineage>
</organism>
<evidence type="ECO:0000313" key="2">
    <source>
        <dbReference type="EMBL" id="XCG64816.1"/>
    </source>
</evidence>
<accession>A0AAU8DS46</accession>
<dbReference type="SUPFAM" id="SSF55781">
    <property type="entry name" value="GAF domain-like"/>
    <property type="match status" value="1"/>
</dbReference>
<dbReference type="InterPro" id="IPR029016">
    <property type="entry name" value="GAF-like_dom_sf"/>
</dbReference>
<dbReference type="InterPro" id="IPR003018">
    <property type="entry name" value="GAF"/>
</dbReference>
<proteinExistence type="predicted"/>
<feature type="domain" description="GAF" evidence="1">
    <location>
        <begin position="92"/>
        <end position="154"/>
    </location>
</feature>
<reference evidence="2" key="1">
    <citation type="submission" date="2024-05" db="EMBL/GenBank/DDBJ databases">
        <authorList>
            <person name="Cai S.Y."/>
            <person name="Jin L.M."/>
            <person name="Li H.R."/>
        </authorList>
    </citation>
    <scope>NUCLEOTIDE SEQUENCE</scope>
    <source>
        <strain evidence="2">A5-74</strain>
    </source>
</reference>
<dbReference type="AlphaFoldDB" id="A0AAU8DS46"/>
<dbReference type="Pfam" id="PF01590">
    <property type="entry name" value="GAF"/>
    <property type="match status" value="1"/>
</dbReference>
<gene>
    <name evidence="2" type="ORF">ABLG96_05730</name>
</gene>
<dbReference type="RefSeq" id="WP_353650428.1">
    <property type="nucleotide sequence ID" value="NZ_CP159218.1"/>
</dbReference>